<evidence type="ECO:0000256" key="1">
    <source>
        <dbReference type="SAM" id="MobiDB-lite"/>
    </source>
</evidence>
<name>A0A9W8XCS5_9PLEO</name>
<keyword evidence="3" id="KW-1185">Reference proteome</keyword>
<protein>
    <submittedName>
        <fullName evidence="2">Uncharacterized protein</fullName>
    </submittedName>
</protein>
<dbReference type="Proteomes" id="UP001140513">
    <property type="component" value="Unassembled WGS sequence"/>
</dbReference>
<evidence type="ECO:0000313" key="3">
    <source>
        <dbReference type="Proteomes" id="UP001140513"/>
    </source>
</evidence>
<feature type="region of interest" description="Disordered" evidence="1">
    <location>
        <begin position="1"/>
        <end position="51"/>
    </location>
</feature>
<accession>A0A9W8XCS5</accession>
<feature type="compositionally biased region" description="Basic and acidic residues" evidence="1">
    <location>
        <begin position="1"/>
        <end position="12"/>
    </location>
</feature>
<dbReference type="GeneID" id="80913916"/>
<gene>
    <name evidence="2" type="ORF">N0V89_010386</name>
</gene>
<dbReference type="RefSeq" id="XP_056066257.1">
    <property type="nucleotide sequence ID" value="XM_056219130.1"/>
</dbReference>
<dbReference type="EMBL" id="JAPEUX010000008">
    <property type="protein sequence ID" value="KAJ4346457.1"/>
    <property type="molecule type" value="Genomic_DNA"/>
</dbReference>
<comment type="caution">
    <text evidence="2">The sequence shown here is derived from an EMBL/GenBank/DDBJ whole genome shotgun (WGS) entry which is preliminary data.</text>
</comment>
<proteinExistence type="predicted"/>
<sequence>MTARSGESHDGLRSQSNQASRRQGSGAPKPRDHPVKNGYVQKSIRKRKRPDPISPVIDMVVARRLCDRLQTDKLKHEFLSLLTKAHTGPEKAQIRGLVRQGRILWVKHGAEHFEREMAKCIRKATDKRRTDDIYVRLTKSFLDMKVEDADADADRASSSMSLIQPIEDIDMVDVPESAEDNMDTNWMSEA</sequence>
<feature type="compositionally biased region" description="Polar residues" evidence="1">
    <location>
        <begin position="13"/>
        <end position="23"/>
    </location>
</feature>
<evidence type="ECO:0000313" key="2">
    <source>
        <dbReference type="EMBL" id="KAJ4346457.1"/>
    </source>
</evidence>
<dbReference type="AlphaFoldDB" id="A0A9W8XCS5"/>
<organism evidence="2 3">
    <name type="scientific">Didymosphaeria variabile</name>
    <dbReference type="NCBI Taxonomy" id="1932322"/>
    <lineage>
        <taxon>Eukaryota</taxon>
        <taxon>Fungi</taxon>
        <taxon>Dikarya</taxon>
        <taxon>Ascomycota</taxon>
        <taxon>Pezizomycotina</taxon>
        <taxon>Dothideomycetes</taxon>
        <taxon>Pleosporomycetidae</taxon>
        <taxon>Pleosporales</taxon>
        <taxon>Massarineae</taxon>
        <taxon>Didymosphaeriaceae</taxon>
        <taxon>Didymosphaeria</taxon>
    </lineage>
</organism>
<reference evidence="2" key="1">
    <citation type="submission" date="2022-10" db="EMBL/GenBank/DDBJ databases">
        <title>Tapping the CABI collections for fungal endophytes: first genome assemblies for Collariella, Neodidymelliopsis, Ascochyta clinopodiicola, Didymella pomorum, Didymosphaeria variabile, Neocosmospora piperis and Neocucurbitaria cava.</title>
        <authorList>
            <person name="Hill R."/>
        </authorList>
    </citation>
    <scope>NUCLEOTIDE SEQUENCE</scope>
    <source>
        <strain evidence="2">IMI 356815</strain>
    </source>
</reference>